<organism evidence="3 4">
    <name type="scientific">Trichosporon asahii var. asahii (strain ATCC 90039 / CBS 2479 / JCM 2466 / KCTC 7840 / NBRC 103889/ NCYC 2677 / UAMH 7654)</name>
    <name type="common">Yeast</name>
    <dbReference type="NCBI Taxonomy" id="1186058"/>
    <lineage>
        <taxon>Eukaryota</taxon>
        <taxon>Fungi</taxon>
        <taxon>Dikarya</taxon>
        <taxon>Basidiomycota</taxon>
        <taxon>Agaricomycotina</taxon>
        <taxon>Tremellomycetes</taxon>
        <taxon>Trichosporonales</taxon>
        <taxon>Trichosporonaceae</taxon>
        <taxon>Trichosporon</taxon>
    </lineage>
</organism>
<protein>
    <submittedName>
        <fullName evidence="3">Carbohydrate-binding module family 13 protein/putative endo-1,3-beta-glucanase</fullName>
    </submittedName>
</protein>
<gene>
    <name evidence="3" type="ORF">A1Q1_03300</name>
</gene>
<dbReference type="SUPFAM" id="SSF50370">
    <property type="entry name" value="Ricin B-like lectins"/>
    <property type="match status" value="1"/>
</dbReference>
<reference evidence="3 4" key="1">
    <citation type="journal article" date="2012" name="Eukaryot. Cell">
        <title>Draft genome sequence of CBS 2479, the standard type strain of Trichosporon asahii.</title>
        <authorList>
            <person name="Yang R.Y."/>
            <person name="Li H.T."/>
            <person name="Zhu H."/>
            <person name="Zhou G.P."/>
            <person name="Wang M."/>
            <person name="Wang L."/>
        </authorList>
    </citation>
    <scope>NUCLEOTIDE SEQUENCE [LARGE SCALE GENOMIC DNA]</scope>
    <source>
        <strain evidence="4">ATCC 90039 / CBS 2479 / JCM 2466 / KCTC 7840 / NCYC 2677 / UAMH 7654</strain>
    </source>
</reference>
<dbReference type="VEuPathDB" id="FungiDB:A1Q1_03300"/>
<dbReference type="EMBL" id="ALBS01000227">
    <property type="protein sequence ID" value="EJT47839.1"/>
    <property type="molecule type" value="Genomic_DNA"/>
</dbReference>
<accession>J6ETE1</accession>
<dbReference type="RefSeq" id="XP_014179055.1">
    <property type="nucleotide sequence ID" value="XM_014323580.1"/>
</dbReference>
<sequence length="166" mass="18002">MLTLALLAVLVPLAAARPANLEWGAGQGFVAPFLTNSMTHAPPYPKNGNDVYLTDGPYNNWTYGQNQVVKWVSPYNQGDFCIDAGLEPKDGTRLKIWQCYPGAPQQTWDVADGHIKLAGKNLCVDVPNGNKTAGFLQLWTCDKRNPNQIFGEFCGSRGSGPYPSGG</sequence>
<name>J6ETE1_TRIAS</name>
<dbReference type="Gene3D" id="2.80.10.50">
    <property type="match status" value="1"/>
</dbReference>
<keyword evidence="1" id="KW-0732">Signal</keyword>
<dbReference type="HOGENOM" id="CLU_095794_3_1_1"/>
<dbReference type="PROSITE" id="PS50231">
    <property type="entry name" value="RICIN_B_LECTIN"/>
    <property type="match status" value="1"/>
</dbReference>
<dbReference type="KEGG" id="tasa:A1Q1_03300"/>
<evidence type="ECO:0000313" key="4">
    <source>
        <dbReference type="Proteomes" id="UP000002748"/>
    </source>
</evidence>
<proteinExistence type="predicted"/>
<evidence type="ECO:0000259" key="2">
    <source>
        <dbReference type="Pfam" id="PF00652"/>
    </source>
</evidence>
<dbReference type="AlphaFoldDB" id="J6ETE1"/>
<feature type="domain" description="Ricin B lectin" evidence="2">
    <location>
        <begin position="59"/>
        <end position="150"/>
    </location>
</feature>
<dbReference type="InterPro" id="IPR000772">
    <property type="entry name" value="Ricin_B_lectin"/>
</dbReference>
<feature type="signal peptide" evidence="1">
    <location>
        <begin position="1"/>
        <end position="16"/>
    </location>
</feature>
<dbReference type="InterPro" id="IPR035992">
    <property type="entry name" value="Ricin_B-like_lectins"/>
</dbReference>
<comment type="caution">
    <text evidence="3">The sequence shown here is derived from an EMBL/GenBank/DDBJ whole genome shotgun (WGS) entry which is preliminary data.</text>
</comment>
<dbReference type="OrthoDB" id="6770063at2759"/>
<dbReference type="Pfam" id="PF00652">
    <property type="entry name" value="Ricin_B_lectin"/>
    <property type="match status" value="1"/>
</dbReference>
<evidence type="ECO:0000313" key="3">
    <source>
        <dbReference type="EMBL" id="EJT47839.1"/>
    </source>
</evidence>
<feature type="chain" id="PRO_5003787332" evidence="1">
    <location>
        <begin position="17"/>
        <end position="166"/>
    </location>
</feature>
<dbReference type="GeneID" id="25986813"/>
<evidence type="ECO:0000256" key="1">
    <source>
        <dbReference type="SAM" id="SignalP"/>
    </source>
</evidence>
<dbReference type="Proteomes" id="UP000002748">
    <property type="component" value="Unassembled WGS sequence"/>
</dbReference>